<sequence>MHMLSQRSHWLTGCLLLITLTGMAQALTRAPYLQTVTSTGITIRWRTDQPSDSRVRFGTSFGQLTQQTTNPAQTTEHIVTLTNLQPATHYYYAIGSSANDILVSEELYFKTSPVPGSTAPFRIWALGDFGAGSANQMDVAQRYRQVAQNRPADVWLWLGDNAYNQGYDWQYQQNVFTMYTDILKHLPFWPTPGNHDYADTPTNPNIEYFNLITVPQQAEVGGVPSGSKMNYSFNYANVHFVSLDSEGQDDKRLYDTTGRQVQWLKQDLAANKLPWTIVFFHHPPYSKGSHDTNNSLELTLIRQQLTPILERYNVDLVLCGHSHVYERSYLMKGHTGLSNTFNVNQHAVSTSTARYDGSPNSCPITNKTSGVIYVVNGSGGQLGGQAAGYPHPAMIYSNNTIGGSMLIDVNNNRLDAQWLAADGTSKDKFTLFKNVGKRYYLFTTPATSQTLTASWPGNYVWSGNQTSRTINVAPTTPTSYTVTDSFGCLTDVFTIDMDNTTDSNLTFAGEMTIDEGKEPATVRISLPANQTVDLHVTDSQGLVLFEKQYPNTSQIQETVSLPNPGRYWFTARVGTQLIGRISFVK</sequence>
<feature type="signal peptide" evidence="2">
    <location>
        <begin position="1"/>
        <end position="26"/>
    </location>
</feature>
<dbReference type="PANTHER" id="PTHR45867">
    <property type="entry name" value="PURPLE ACID PHOSPHATASE"/>
    <property type="match status" value="1"/>
</dbReference>
<dbReference type="Gene3D" id="2.60.40.380">
    <property type="entry name" value="Purple acid phosphatase-like, N-terminal"/>
    <property type="match status" value="1"/>
</dbReference>
<dbReference type="GO" id="GO:0046872">
    <property type="term" value="F:metal ion binding"/>
    <property type="evidence" value="ECO:0007669"/>
    <property type="project" value="InterPro"/>
</dbReference>
<name>A0A927G9R0_9BACT</name>
<dbReference type="SUPFAM" id="SSF56300">
    <property type="entry name" value="Metallo-dependent phosphatases"/>
    <property type="match status" value="1"/>
</dbReference>
<feature type="domain" description="Purple acid phosphatase N-terminal" evidence="4">
    <location>
        <begin position="34"/>
        <end position="111"/>
    </location>
</feature>
<dbReference type="RefSeq" id="WP_190891823.1">
    <property type="nucleotide sequence ID" value="NZ_JACWZY010000039.1"/>
</dbReference>
<dbReference type="InterPro" id="IPR029052">
    <property type="entry name" value="Metallo-depent_PP-like"/>
</dbReference>
<evidence type="ECO:0000256" key="1">
    <source>
        <dbReference type="ARBA" id="ARBA00022729"/>
    </source>
</evidence>
<evidence type="ECO:0000256" key="2">
    <source>
        <dbReference type="SAM" id="SignalP"/>
    </source>
</evidence>
<dbReference type="AlphaFoldDB" id="A0A927G9R0"/>
<protein>
    <submittedName>
        <fullName evidence="5">Metallophosphoesterase family protein</fullName>
    </submittedName>
</protein>
<evidence type="ECO:0000259" key="3">
    <source>
        <dbReference type="Pfam" id="PF00149"/>
    </source>
</evidence>
<feature type="chain" id="PRO_5037503808" evidence="2">
    <location>
        <begin position="27"/>
        <end position="585"/>
    </location>
</feature>
<organism evidence="5 6">
    <name type="scientific">Spirosoma profusum</name>
    <dbReference type="NCBI Taxonomy" id="2771354"/>
    <lineage>
        <taxon>Bacteria</taxon>
        <taxon>Pseudomonadati</taxon>
        <taxon>Bacteroidota</taxon>
        <taxon>Cytophagia</taxon>
        <taxon>Cytophagales</taxon>
        <taxon>Cytophagaceae</taxon>
        <taxon>Spirosoma</taxon>
    </lineage>
</organism>
<dbReference type="GO" id="GO:0003993">
    <property type="term" value="F:acid phosphatase activity"/>
    <property type="evidence" value="ECO:0007669"/>
    <property type="project" value="InterPro"/>
</dbReference>
<gene>
    <name evidence="5" type="ORF">IC229_29915</name>
</gene>
<keyword evidence="6" id="KW-1185">Reference proteome</keyword>
<dbReference type="InterPro" id="IPR008963">
    <property type="entry name" value="Purple_acid_Pase-like_N"/>
</dbReference>
<proteinExistence type="predicted"/>
<evidence type="ECO:0000259" key="4">
    <source>
        <dbReference type="Pfam" id="PF16656"/>
    </source>
</evidence>
<feature type="domain" description="Calcineurin-like phosphoesterase" evidence="3">
    <location>
        <begin position="121"/>
        <end position="325"/>
    </location>
</feature>
<dbReference type="Pfam" id="PF00149">
    <property type="entry name" value="Metallophos"/>
    <property type="match status" value="1"/>
</dbReference>
<dbReference type="Gene3D" id="3.60.21.10">
    <property type="match status" value="1"/>
</dbReference>
<evidence type="ECO:0000313" key="5">
    <source>
        <dbReference type="EMBL" id="MBD2704886.1"/>
    </source>
</evidence>
<evidence type="ECO:0000313" key="6">
    <source>
        <dbReference type="Proteomes" id="UP000598820"/>
    </source>
</evidence>
<accession>A0A927G9R0</accession>
<dbReference type="InterPro" id="IPR015914">
    <property type="entry name" value="PAPs_N"/>
</dbReference>
<reference evidence="5" key="1">
    <citation type="submission" date="2020-09" db="EMBL/GenBank/DDBJ databases">
        <authorList>
            <person name="Kim M.K."/>
        </authorList>
    </citation>
    <scope>NUCLEOTIDE SEQUENCE</scope>
    <source>
        <strain evidence="5">BT702</strain>
    </source>
</reference>
<keyword evidence="1 2" id="KW-0732">Signal</keyword>
<comment type="caution">
    <text evidence="5">The sequence shown here is derived from an EMBL/GenBank/DDBJ whole genome shotgun (WGS) entry which is preliminary data.</text>
</comment>
<dbReference type="PANTHER" id="PTHR45867:SF3">
    <property type="entry name" value="ACID PHOSPHATASE TYPE 7"/>
    <property type="match status" value="1"/>
</dbReference>
<dbReference type="Pfam" id="PF16656">
    <property type="entry name" value="Pur_ac_phosph_N"/>
    <property type="match status" value="1"/>
</dbReference>
<dbReference type="SUPFAM" id="SSF49363">
    <property type="entry name" value="Purple acid phosphatase, N-terminal domain"/>
    <property type="match status" value="1"/>
</dbReference>
<dbReference type="InterPro" id="IPR004843">
    <property type="entry name" value="Calcineurin-like_PHP"/>
</dbReference>
<dbReference type="Proteomes" id="UP000598820">
    <property type="component" value="Unassembled WGS sequence"/>
</dbReference>
<dbReference type="EMBL" id="JACWZY010000039">
    <property type="protein sequence ID" value="MBD2704886.1"/>
    <property type="molecule type" value="Genomic_DNA"/>
</dbReference>